<evidence type="ECO:0000313" key="1">
    <source>
        <dbReference type="EMBL" id="AOE44395.1"/>
    </source>
</evidence>
<keyword evidence="2" id="KW-1185">Reference proteome</keyword>
<dbReference type="Proteomes" id="UP000203019">
    <property type="component" value="Segment"/>
</dbReference>
<protein>
    <submittedName>
        <fullName evidence="1">Uncharacterized protein</fullName>
    </submittedName>
</protein>
<proteinExistence type="predicted"/>
<dbReference type="OrthoDB" id="29342at10239"/>
<dbReference type="RefSeq" id="YP_009281147.1">
    <property type="nucleotide sequence ID" value="NC_031028.1"/>
</dbReference>
<evidence type="ECO:0000313" key="2">
    <source>
        <dbReference type="Proteomes" id="UP000203019"/>
    </source>
</evidence>
<sequence>MSRQYARFDLVHPESDEPVEVECEWFARCTNPTREAVEHPVLGPVPCCQRCQRLLEL</sequence>
<dbReference type="EMBL" id="KX557278">
    <property type="protein sequence ID" value="AOE44395.1"/>
    <property type="molecule type" value="Genomic_DNA"/>
</dbReference>
<organism evidence="1 2">
    <name type="scientific">Gordonia phage Ghobes</name>
    <dbReference type="NCBI Taxonomy" id="1887647"/>
    <lineage>
        <taxon>Viruses</taxon>
        <taxon>Duplodnaviria</taxon>
        <taxon>Heunggongvirae</taxon>
        <taxon>Uroviricota</taxon>
        <taxon>Caudoviricetes</taxon>
        <taxon>Ghobesvirus</taxon>
        <taxon>Ghobesvirus ghobes</taxon>
    </lineage>
</organism>
<dbReference type="KEGG" id="vg:29063327"/>
<accession>A0A1B3B057</accession>
<name>A0A1B3B057_9CAUD</name>
<dbReference type="GeneID" id="29063327"/>
<reference evidence="2" key="1">
    <citation type="submission" date="2016-07" db="EMBL/GenBank/DDBJ databases">
        <authorList>
            <person name="Florea S."/>
            <person name="Webb J.S."/>
            <person name="Jaromczyk J."/>
            <person name="Schardl C.L."/>
        </authorList>
    </citation>
    <scope>NUCLEOTIDE SEQUENCE [LARGE SCALE GENOMIC DNA]</scope>
</reference>
<gene>
    <name evidence="1" type="primary">44</name>
    <name evidence="1" type="ORF">SEA_GHOBES_44</name>
</gene>